<dbReference type="InterPro" id="IPR011006">
    <property type="entry name" value="CheY-like_superfamily"/>
</dbReference>
<evidence type="ECO:0000256" key="3">
    <source>
        <dbReference type="ARBA" id="ARBA00022490"/>
    </source>
</evidence>
<dbReference type="GO" id="GO:0000160">
    <property type="term" value="P:phosphorelay signal transduction system"/>
    <property type="evidence" value="ECO:0007669"/>
    <property type="project" value="UniProtKB-KW"/>
</dbReference>
<evidence type="ECO:0000256" key="10">
    <source>
        <dbReference type="PROSITE-ProRule" id="PRU00169"/>
    </source>
</evidence>
<comment type="function">
    <text evidence="9">May play the central regulatory role in sporulation. It may be an element of the effector pathway responsible for the activation of sporulation genes in response to nutritional stress. Spo0A may act in concert with spo0H (a sigma factor) to control the expression of some genes that are critical to the sporulation process.</text>
</comment>
<evidence type="ECO:0000256" key="9">
    <source>
        <dbReference type="ARBA" id="ARBA00024867"/>
    </source>
</evidence>
<dbReference type="PANTHER" id="PTHR42713">
    <property type="entry name" value="HISTIDINE KINASE-RELATED"/>
    <property type="match status" value="1"/>
</dbReference>
<dbReference type="InterPro" id="IPR009057">
    <property type="entry name" value="Homeodomain-like_sf"/>
</dbReference>
<protein>
    <recommendedName>
        <fullName evidence="2">Stage 0 sporulation protein A homolog</fullName>
    </recommendedName>
</protein>
<dbReference type="EMBL" id="JAQIFT010000012">
    <property type="protein sequence ID" value="MDA3730361.1"/>
    <property type="molecule type" value="Genomic_DNA"/>
</dbReference>
<organism evidence="13 14">
    <name type="scientific">Holtiella tumoricola</name>
    <dbReference type="NCBI Taxonomy" id="3018743"/>
    <lineage>
        <taxon>Bacteria</taxon>
        <taxon>Bacillati</taxon>
        <taxon>Bacillota</taxon>
        <taxon>Clostridia</taxon>
        <taxon>Lachnospirales</taxon>
        <taxon>Cellulosilyticaceae</taxon>
        <taxon>Holtiella</taxon>
    </lineage>
</organism>
<dbReference type="GO" id="GO:0043565">
    <property type="term" value="F:sequence-specific DNA binding"/>
    <property type="evidence" value="ECO:0007669"/>
    <property type="project" value="InterPro"/>
</dbReference>
<dbReference type="CDD" id="cd17536">
    <property type="entry name" value="REC_YesN-like"/>
    <property type="match status" value="1"/>
</dbReference>
<dbReference type="Gene3D" id="3.40.50.2300">
    <property type="match status" value="1"/>
</dbReference>
<dbReference type="AlphaFoldDB" id="A0AA42DK64"/>
<dbReference type="RefSeq" id="WP_271011016.1">
    <property type="nucleotide sequence ID" value="NZ_JAQIFT010000012.1"/>
</dbReference>
<keyword evidence="14" id="KW-1185">Reference proteome</keyword>
<dbReference type="InterPro" id="IPR018062">
    <property type="entry name" value="HTH_AraC-typ_CS"/>
</dbReference>
<dbReference type="Gene3D" id="1.10.10.60">
    <property type="entry name" value="Homeodomain-like"/>
    <property type="match status" value="2"/>
</dbReference>
<name>A0AA42DK64_9FIRM</name>
<gene>
    <name evidence="13" type="ORF">PBV87_02430</name>
</gene>
<dbReference type="SUPFAM" id="SSF46689">
    <property type="entry name" value="Homeodomain-like"/>
    <property type="match status" value="2"/>
</dbReference>
<comment type="caution">
    <text evidence="13">The sequence shown here is derived from an EMBL/GenBank/DDBJ whole genome shotgun (WGS) entry which is preliminary data.</text>
</comment>
<dbReference type="GO" id="GO:0005737">
    <property type="term" value="C:cytoplasm"/>
    <property type="evidence" value="ECO:0007669"/>
    <property type="project" value="UniProtKB-SubCell"/>
</dbReference>
<feature type="domain" description="Response regulatory" evidence="12">
    <location>
        <begin position="3"/>
        <end position="119"/>
    </location>
</feature>
<evidence type="ECO:0000313" key="14">
    <source>
        <dbReference type="Proteomes" id="UP001169242"/>
    </source>
</evidence>
<keyword evidence="6" id="KW-0805">Transcription regulation</keyword>
<evidence type="ECO:0000256" key="8">
    <source>
        <dbReference type="ARBA" id="ARBA00023163"/>
    </source>
</evidence>
<dbReference type="PRINTS" id="PR00032">
    <property type="entry name" value="HTHARAC"/>
</dbReference>
<feature type="domain" description="HTH araC/xylS-type" evidence="11">
    <location>
        <begin position="159"/>
        <end position="257"/>
    </location>
</feature>
<reference evidence="13" key="1">
    <citation type="journal article" date="2023" name="Int. J. Syst. Evol. Microbiol.">
        <title>&lt;i&gt;Holtiella tumoricola&lt;/i&gt; gen. nov. sp. nov., isolated from a human clinical sample.</title>
        <authorList>
            <person name="Allen-Vercoe E."/>
            <person name="Daigneault M.C."/>
            <person name="Vancuren S.J."/>
            <person name="Cochrane K."/>
            <person name="O'Neal L.L."/>
            <person name="Sankaranarayanan K."/>
            <person name="Lawson P.A."/>
        </authorList>
    </citation>
    <scope>NUCLEOTIDE SEQUENCE</scope>
    <source>
        <strain evidence="13">CC70A</strain>
    </source>
</reference>
<evidence type="ECO:0000256" key="4">
    <source>
        <dbReference type="ARBA" id="ARBA00022553"/>
    </source>
</evidence>
<evidence type="ECO:0000256" key="1">
    <source>
        <dbReference type="ARBA" id="ARBA00004496"/>
    </source>
</evidence>
<evidence type="ECO:0000259" key="12">
    <source>
        <dbReference type="PROSITE" id="PS50110"/>
    </source>
</evidence>
<evidence type="ECO:0000256" key="2">
    <source>
        <dbReference type="ARBA" id="ARBA00018672"/>
    </source>
</evidence>
<dbReference type="SMART" id="SM00342">
    <property type="entry name" value="HTH_ARAC"/>
    <property type="match status" value="1"/>
</dbReference>
<dbReference type="InterPro" id="IPR051552">
    <property type="entry name" value="HptR"/>
</dbReference>
<proteinExistence type="predicted"/>
<dbReference type="Proteomes" id="UP001169242">
    <property type="component" value="Unassembled WGS sequence"/>
</dbReference>
<keyword evidence="7" id="KW-0238">DNA-binding</keyword>
<evidence type="ECO:0000256" key="7">
    <source>
        <dbReference type="ARBA" id="ARBA00023125"/>
    </source>
</evidence>
<keyword evidence="3" id="KW-0963">Cytoplasm</keyword>
<dbReference type="SMART" id="SM00448">
    <property type="entry name" value="REC"/>
    <property type="match status" value="1"/>
</dbReference>
<dbReference type="InterPro" id="IPR001789">
    <property type="entry name" value="Sig_transdc_resp-reg_receiver"/>
</dbReference>
<dbReference type="PROSITE" id="PS00041">
    <property type="entry name" value="HTH_ARAC_FAMILY_1"/>
    <property type="match status" value="1"/>
</dbReference>
<evidence type="ECO:0000256" key="5">
    <source>
        <dbReference type="ARBA" id="ARBA00023012"/>
    </source>
</evidence>
<accession>A0AA42DK64</accession>
<dbReference type="InterPro" id="IPR020449">
    <property type="entry name" value="Tscrpt_reg_AraC-type_HTH"/>
</dbReference>
<dbReference type="GO" id="GO:0003700">
    <property type="term" value="F:DNA-binding transcription factor activity"/>
    <property type="evidence" value="ECO:0007669"/>
    <property type="project" value="InterPro"/>
</dbReference>
<dbReference type="Pfam" id="PF00072">
    <property type="entry name" value="Response_reg"/>
    <property type="match status" value="1"/>
</dbReference>
<comment type="subcellular location">
    <subcellularLocation>
        <location evidence="1">Cytoplasm</location>
    </subcellularLocation>
</comment>
<keyword evidence="4 10" id="KW-0597">Phosphoprotein</keyword>
<dbReference type="InterPro" id="IPR018060">
    <property type="entry name" value="HTH_AraC"/>
</dbReference>
<dbReference type="PROSITE" id="PS01124">
    <property type="entry name" value="HTH_ARAC_FAMILY_2"/>
    <property type="match status" value="1"/>
</dbReference>
<dbReference type="PROSITE" id="PS50110">
    <property type="entry name" value="RESPONSE_REGULATORY"/>
    <property type="match status" value="1"/>
</dbReference>
<dbReference type="SUPFAM" id="SSF52172">
    <property type="entry name" value="CheY-like"/>
    <property type="match status" value="1"/>
</dbReference>
<evidence type="ECO:0000259" key="11">
    <source>
        <dbReference type="PROSITE" id="PS01124"/>
    </source>
</evidence>
<feature type="modified residue" description="4-aspartylphosphate" evidence="10">
    <location>
        <position position="55"/>
    </location>
</feature>
<keyword evidence="5" id="KW-0902">Two-component regulatory system</keyword>
<sequence length="262" mass="30331">MLKIIIVEDEWIIRKGLISTIDWLEMGCSIVGEASDGQEGLELIEEYLPDVVITDIRMPVMDGIEMIRKGKKIHDFESILLTSYEEFEYAKQAIKLQVFDYLLKPVDEENLKSALTRLRQKIEEKGQIQDIKQLAKEQERLYNPVILLEQAKGTQPQVEKVLEMIAQEYTGHLSIELIADEMGISSSYLSRKFKQVTGHTFGEILNGYRIQKATELLLSHEYKIYEVAEKVGFSEYKSFCTVFKKWVGLSPKEFMNQKYKST</sequence>
<keyword evidence="8" id="KW-0804">Transcription</keyword>
<evidence type="ECO:0000256" key="6">
    <source>
        <dbReference type="ARBA" id="ARBA00023015"/>
    </source>
</evidence>
<evidence type="ECO:0000313" key="13">
    <source>
        <dbReference type="EMBL" id="MDA3730361.1"/>
    </source>
</evidence>
<dbReference type="PANTHER" id="PTHR42713:SF3">
    <property type="entry name" value="TRANSCRIPTIONAL REGULATORY PROTEIN HPTR"/>
    <property type="match status" value="1"/>
</dbReference>
<dbReference type="Pfam" id="PF12833">
    <property type="entry name" value="HTH_18"/>
    <property type="match status" value="1"/>
</dbReference>